<dbReference type="OrthoDB" id="4927579at2759"/>
<evidence type="ECO:0000256" key="1">
    <source>
        <dbReference type="SAM" id="MobiDB-lite"/>
    </source>
</evidence>
<evidence type="ECO:0000313" key="3">
    <source>
        <dbReference type="EMBL" id="UNI19346.1"/>
    </source>
</evidence>
<feature type="region of interest" description="Disordered" evidence="1">
    <location>
        <begin position="29"/>
        <end position="113"/>
    </location>
</feature>
<name>A0A9Q8QHM3_9HYPO</name>
<feature type="chain" id="PRO_5040143564" evidence="2">
    <location>
        <begin position="24"/>
        <end position="256"/>
    </location>
</feature>
<dbReference type="Proteomes" id="UP000829364">
    <property type="component" value="Chromosome 4"/>
</dbReference>
<accession>A0A9Q8QHM3</accession>
<protein>
    <submittedName>
        <fullName evidence="3">Uncharacterized protein</fullName>
    </submittedName>
</protein>
<dbReference type="EMBL" id="CP086357">
    <property type="protein sequence ID" value="UNI19346.1"/>
    <property type="molecule type" value="Genomic_DNA"/>
</dbReference>
<keyword evidence="2" id="KW-0732">Signal</keyword>
<dbReference type="AlphaFoldDB" id="A0A9Q8QHM3"/>
<proteinExistence type="predicted"/>
<reference evidence="3" key="1">
    <citation type="submission" date="2021-11" db="EMBL/GenBank/DDBJ databases">
        <title>Purpureocillium_takamizusanense_genome.</title>
        <authorList>
            <person name="Nguyen N.-H."/>
        </authorList>
    </citation>
    <scope>NUCLEOTIDE SEQUENCE</scope>
    <source>
        <strain evidence="3">PT3</strain>
    </source>
</reference>
<evidence type="ECO:0000313" key="4">
    <source>
        <dbReference type="Proteomes" id="UP000829364"/>
    </source>
</evidence>
<gene>
    <name evidence="3" type="ORF">JDV02_005535</name>
</gene>
<keyword evidence="4" id="KW-1185">Reference proteome</keyword>
<evidence type="ECO:0000256" key="2">
    <source>
        <dbReference type="SAM" id="SignalP"/>
    </source>
</evidence>
<dbReference type="KEGG" id="ptkz:JDV02_005535"/>
<sequence>MVRIAAGLAVAMAALSGTHTAAARSIASHNNNNTKASDDDDNNTTTITPLALHKPASNSTGVDPTGMQDVRDAIARTSAGGGNNKKKQGGPKGGAHDHNDDGDELMPGVDTRAGPVAAHGQLVDLPLRMDVRCRWNYVSENRDLKVYRAFMRPGRDMPAPPGDKWCDDVHKQLERRCGRELGGVGGKLTWHRCAGDSKDLLNWGRKGEVATWELAVEEGERPACAREALERAAGGWTVDWMGHEGCYQAYGFEIEY</sequence>
<feature type="signal peptide" evidence="2">
    <location>
        <begin position="1"/>
        <end position="23"/>
    </location>
</feature>
<dbReference type="RefSeq" id="XP_047842827.1">
    <property type="nucleotide sequence ID" value="XM_047986844.1"/>
</dbReference>
<organism evidence="3 4">
    <name type="scientific">Purpureocillium takamizusanense</name>
    <dbReference type="NCBI Taxonomy" id="2060973"/>
    <lineage>
        <taxon>Eukaryota</taxon>
        <taxon>Fungi</taxon>
        <taxon>Dikarya</taxon>
        <taxon>Ascomycota</taxon>
        <taxon>Pezizomycotina</taxon>
        <taxon>Sordariomycetes</taxon>
        <taxon>Hypocreomycetidae</taxon>
        <taxon>Hypocreales</taxon>
        <taxon>Ophiocordycipitaceae</taxon>
        <taxon>Purpureocillium</taxon>
    </lineage>
</organism>
<dbReference type="GeneID" id="72067484"/>